<proteinExistence type="predicted"/>
<reference evidence="3" key="1">
    <citation type="journal article" date="2019" name="Int. J. Syst. Evol. Microbiol.">
        <title>The Global Catalogue of Microorganisms (GCM) 10K type strain sequencing project: providing services to taxonomists for standard genome sequencing and annotation.</title>
        <authorList>
            <consortium name="The Broad Institute Genomics Platform"/>
            <consortium name="The Broad Institute Genome Sequencing Center for Infectious Disease"/>
            <person name="Wu L."/>
            <person name="Ma J."/>
        </authorList>
    </citation>
    <scope>NUCLEOTIDE SEQUENCE [LARGE SCALE GENOMIC DNA]</scope>
    <source>
        <strain evidence="3">CGMCC 1.16026</strain>
    </source>
</reference>
<sequence length="366" mass="39985">MLRLRIALASFVLAVLAVSARATTVSIDSKAASATLTALQNPKLTRQESLAIAEMRGNQGVLRKAHEFKVGVTTQSFADALFDAAHGIAPHNKEEAYFLFDMIKPKAPALLKLVDEIQQSPERFQQPIQSRVAEFSPVDLQLPLEGYIVAAGDGGGYAFGSTDFYLNIGIMDELIVARTTIAHELYHAVQGAFAKESGRVGDLPDLTGMSSERQSCLKTKQLFTNLYEEGSALYVEDITLLQQAQSSIGKRQEADLTDGIKHVSTSVSLLEMSVIALNAAHPMAYDDVYDVGFYGHGVLYNFGYVIALGIAEKDGPQGLAKYLKLPPEKFVLRYTQLKQYGRDKQHPALGAETLRAAQSLPRFCPK</sequence>
<keyword evidence="3" id="KW-1185">Reference proteome</keyword>
<dbReference type="Proteomes" id="UP001596391">
    <property type="component" value="Unassembled WGS sequence"/>
</dbReference>
<dbReference type="InterPro" id="IPR043754">
    <property type="entry name" value="DUF5700"/>
</dbReference>
<comment type="caution">
    <text evidence="2">The sequence shown here is derived from an EMBL/GenBank/DDBJ whole genome shotgun (WGS) entry which is preliminary data.</text>
</comment>
<keyword evidence="1" id="KW-0732">Signal</keyword>
<evidence type="ECO:0000313" key="3">
    <source>
        <dbReference type="Proteomes" id="UP001596391"/>
    </source>
</evidence>
<feature type="chain" id="PRO_5047147221" evidence="1">
    <location>
        <begin position="23"/>
        <end position="366"/>
    </location>
</feature>
<dbReference type="Pfam" id="PF18958">
    <property type="entry name" value="DUF5700"/>
    <property type="match status" value="1"/>
</dbReference>
<evidence type="ECO:0000313" key="2">
    <source>
        <dbReference type="EMBL" id="MFC6645437.1"/>
    </source>
</evidence>
<dbReference type="EMBL" id="JBHSWI010000001">
    <property type="protein sequence ID" value="MFC6645437.1"/>
    <property type="molecule type" value="Genomic_DNA"/>
</dbReference>
<dbReference type="GO" id="GO:0006508">
    <property type="term" value="P:proteolysis"/>
    <property type="evidence" value="ECO:0007669"/>
    <property type="project" value="UniProtKB-KW"/>
</dbReference>
<keyword evidence="2" id="KW-0378">Hydrolase</keyword>
<name>A0ABW1Z7S2_9BACT</name>
<evidence type="ECO:0000256" key="1">
    <source>
        <dbReference type="SAM" id="SignalP"/>
    </source>
</evidence>
<organism evidence="2 3">
    <name type="scientific">Granulicella cerasi</name>
    <dbReference type="NCBI Taxonomy" id="741063"/>
    <lineage>
        <taxon>Bacteria</taxon>
        <taxon>Pseudomonadati</taxon>
        <taxon>Acidobacteriota</taxon>
        <taxon>Terriglobia</taxon>
        <taxon>Terriglobales</taxon>
        <taxon>Acidobacteriaceae</taxon>
        <taxon>Granulicella</taxon>
    </lineage>
</organism>
<protein>
    <submittedName>
        <fullName evidence="2">DUF5700 domain-containing putative Zn-dependent protease</fullName>
    </submittedName>
</protein>
<feature type="signal peptide" evidence="1">
    <location>
        <begin position="1"/>
        <end position="22"/>
    </location>
</feature>
<keyword evidence="2" id="KW-0645">Protease</keyword>
<gene>
    <name evidence="2" type="ORF">ACFQBQ_07530</name>
</gene>
<dbReference type="GO" id="GO:0008233">
    <property type="term" value="F:peptidase activity"/>
    <property type="evidence" value="ECO:0007669"/>
    <property type="project" value="UniProtKB-KW"/>
</dbReference>
<dbReference type="RefSeq" id="WP_263371806.1">
    <property type="nucleotide sequence ID" value="NZ_JAGSYD010000003.1"/>
</dbReference>
<accession>A0ABW1Z7S2</accession>